<feature type="signal peptide" evidence="1">
    <location>
        <begin position="1"/>
        <end position="21"/>
    </location>
</feature>
<gene>
    <name evidence="2" type="ORF">M422DRAFT_270074</name>
</gene>
<evidence type="ECO:0000256" key="1">
    <source>
        <dbReference type="SAM" id="SignalP"/>
    </source>
</evidence>
<organism evidence="2 3">
    <name type="scientific">Sphaerobolus stellatus (strain SS14)</name>
    <dbReference type="NCBI Taxonomy" id="990650"/>
    <lineage>
        <taxon>Eukaryota</taxon>
        <taxon>Fungi</taxon>
        <taxon>Dikarya</taxon>
        <taxon>Basidiomycota</taxon>
        <taxon>Agaricomycotina</taxon>
        <taxon>Agaricomycetes</taxon>
        <taxon>Phallomycetidae</taxon>
        <taxon>Geastrales</taxon>
        <taxon>Sphaerobolaceae</taxon>
        <taxon>Sphaerobolus</taxon>
    </lineage>
</organism>
<sequence length="184" mass="20358">MNIFTLSTLSPLCCKLQLSFTTDCSYATANCQYTDTAFSSHASASSFLALRCVRLHFDAPTSTWNNTRVISAQRLQVHAISLLPLRLPSPPPARPTPRILSRPPTYKSTACTSKLNNSTRSPRNSALSSAVALLLVNCSITHQGTASSYSSSARTIIAGFLRYFIFRFHPHFTQRPRVLYIDTI</sequence>
<proteinExistence type="predicted"/>
<feature type="chain" id="PRO_5002204210" evidence="1">
    <location>
        <begin position="22"/>
        <end position="184"/>
    </location>
</feature>
<keyword evidence="1" id="KW-0732">Signal</keyword>
<dbReference type="AlphaFoldDB" id="A0A0C9UIA4"/>
<evidence type="ECO:0000313" key="2">
    <source>
        <dbReference type="EMBL" id="KIJ28672.1"/>
    </source>
</evidence>
<dbReference type="EMBL" id="KN837301">
    <property type="protein sequence ID" value="KIJ28672.1"/>
    <property type="molecule type" value="Genomic_DNA"/>
</dbReference>
<dbReference type="HOGENOM" id="CLU_1469106_0_0_1"/>
<keyword evidence="3" id="KW-1185">Reference proteome</keyword>
<name>A0A0C9UIA4_SPHS4</name>
<protein>
    <submittedName>
        <fullName evidence="2">Uncharacterized protein</fullName>
    </submittedName>
</protein>
<reference evidence="2 3" key="1">
    <citation type="submission" date="2014-06" db="EMBL/GenBank/DDBJ databases">
        <title>Evolutionary Origins and Diversification of the Mycorrhizal Mutualists.</title>
        <authorList>
            <consortium name="DOE Joint Genome Institute"/>
            <consortium name="Mycorrhizal Genomics Consortium"/>
            <person name="Kohler A."/>
            <person name="Kuo A."/>
            <person name="Nagy L.G."/>
            <person name="Floudas D."/>
            <person name="Copeland A."/>
            <person name="Barry K.W."/>
            <person name="Cichocki N."/>
            <person name="Veneault-Fourrey C."/>
            <person name="LaButti K."/>
            <person name="Lindquist E.A."/>
            <person name="Lipzen A."/>
            <person name="Lundell T."/>
            <person name="Morin E."/>
            <person name="Murat C."/>
            <person name="Riley R."/>
            <person name="Ohm R."/>
            <person name="Sun H."/>
            <person name="Tunlid A."/>
            <person name="Henrissat B."/>
            <person name="Grigoriev I.V."/>
            <person name="Hibbett D.S."/>
            <person name="Martin F."/>
        </authorList>
    </citation>
    <scope>NUCLEOTIDE SEQUENCE [LARGE SCALE GENOMIC DNA]</scope>
    <source>
        <strain evidence="2 3">SS14</strain>
    </source>
</reference>
<evidence type="ECO:0000313" key="3">
    <source>
        <dbReference type="Proteomes" id="UP000054279"/>
    </source>
</evidence>
<accession>A0A0C9UIA4</accession>
<dbReference type="Proteomes" id="UP000054279">
    <property type="component" value="Unassembled WGS sequence"/>
</dbReference>